<keyword evidence="4" id="KW-1185">Reference proteome</keyword>
<dbReference type="InterPro" id="IPR021109">
    <property type="entry name" value="Peptidase_aspartic_dom_sf"/>
</dbReference>
<proteinExistence type="inferred from homology"/>
<gene>
    <name evidence="3" type="ORF">H5410_035097</name>
</gene>
<dbReference type="AlphaFoldDB" id="A0A9J5Y099"/>
<dbReference type="Gene3D" id="2.40.70.10">
    <property type="entry name" value="Acid Proteases"/>
    <property type="match status" value="1"/>
</dbReference>
<evidence type="ECO:0000313" key="4">
    <source>
        <dbReference type="Proteomes" id="UP000824120"/>
    </source>
</evidence>
<dbReference type="Proteomes" id="UP000824120">
    <property type="component" value="Chromosome 7"/>
</dbReference>
<dbReference type="GO" id="GO:0006508">
    <property type="term" value="P:proteolysis"/>
    <property type="evidence" value="ECO:0007669"/>
    <property type="project" value="InterPro"/>
</dbReference>
<dbReference type="PROSITE" id="PS51767">
    <property type="entry name" value="PEPTIDASE_A1"/>
    <property type="match status" value="1"/>
</dbReference>
<feature type="domain" description="Peptidase A1" evidence="2">
    <location>
        <begin position="274"/>
        <end position="414"/>
    </location>
</feature>
<protein>
    <recommendedName>
        <fullName evidence="2">Peptidase A1 domain-containing protein</fullName>
    </recommendedName>
</protein>
<evidence type="ECO:0000256" key="1">
    <source>
        <dbReference type="ARBA" id="ARBA00007447"/>
    </source>
</evidence>
<accession>A0A9J5Y099</accession>
<dbReference type="OrthoDB" id="851873at2759"/>
<sequence length="414" mass="46985">MSLDPSKLLDPPMPSYTFAIYHRDIFEKSNFKDYDSLFESRLARSHARACYLASMFEDDNNIKEGVNSTFIQQEVARGGNKIREKVPKTTDGSRTRGILADDVITFVLDHRPIRVTFGCARDQMGQQNFSGWKSDIAILGNNQLQGVGLTFDTSANTLSFDIDAFWGNEKYFSSLNSTFIKQAKERFMSLDPSKLPDPPMPSYAFTIYHRDVFEKSKFKNYDSLLKNRLARCEDRANYIASILEDNTNVKEGANVKIREKVPKSTSVYFAHGEYVASFLLGSSEVKTLLQIDTGSDLVWWQCGPCEANKCYKQVDPLYFPTNSKTYRKIDCIVHGSRCLDDVDKTYKCNAYNNECTYDIRFVSGQRSKGFMGDDVITFVLDHRPIRVTFGCGKDQMGRASFSGYYSGMVGLGEE</sequence>
<dbReference type="InterPro" id="IPR033121">
    <property type="entry name" value="PEPTIDASE_A1"/>
</dbReference>
<dbReference type="EMBL" id="JACXVP010000007">
    <property type="protein sequence ID" value="KAG5593865.1"/>
    <property type="molecule type" value="Genomic_DNA"/>
</dbReference>
<dbReference type="SUPFAM" id="SSF50630">
    <property type="entry name" value="Acid proteases"/>
    <property type="match status" value="1"/>
</dbReference>
<dbReference type="InterPro" id="IPR001461">
    <property type="entry name" value="Aspartic_peptidase_A1"/>
</dbReference>
<dbReference type="Pfam" id="PF14543">
    <property type="entry name" value="TAXi_N"/>
    <property type="match status" value="1"/>
</dbReference>
<name>A0A9J5Y099_SOLCO</name>
<comment type="similarity">
    <text evidence="1">Belongs to the peptidase A1 family.</text>
</comment>
<evidence type="ECO:0000259" key="2">
    <source>
        <dbReference type="PROSITE" id="PS51767"/>
    </source>
</evidence>
<dbReference type="GO" id="GO:0004190">
    <property type="term" value="F:aspartic-type endopeptidase activity"/>
    <property type="evidence" value="ECO:0007669"/>
    <property type="project" value="InterPro"/>
</dbReference>
<dbReference type="PANTHER" id="PTHR13683:SF630">
    <property type="entry name" value="PROTEIN ASPARTIC PROTEASE IN GUARD CELL 1-LIKE"/>
    <property type="match status" value="1"/>
</dbReference>
<dbReference type="InterPro" id="IPR032861">
    <property type="entry name" value="TAXi_N"/>
</dbReference>
<dbReference type="PANTHER" id="PTHR13683">
    <property type="entry name" value="ASPARTYL PROTEASES"/>
    <property type="match status" value="1"/>
</dbReference>
<evidence type="ECO:0000313" key="3">
    <source>
        <dbReference type="EMBL" id="KAG5593865.1"/>
    </source>
</evidence>
<reference evidence="3 4" key="1">
    <citation type="submission" date="2020-09" db="EMBL/GenBank/DDBJ databases">
        <title>De no assembly of potato wild relative species, Solanum commersonii.</title>
        <authorList>
            <person name="Cho K."/>
        </authorList>
    </citation>
    <scope>NUCLEOTIDE SEQUENCE [LARGE SCALE GENOMIC DNA]</scope>
    <source>
        <strain evidence="3">LZ3.2</strain>
        <tissue evidence="3">Leaf</tissue>
    </source>
</reference>
<dbReference type="CDD" id="cd05471">
    <property type="entry name" value="pepsin_like"/>
    <property type="match status" value="1"/>
</dbReference>
<comment type="caution">
    <text evidence="3">The sequence shown here is derived from an EMBL/GenBank/DDBJ whole genome shotgun (WGS) entry which is preliminary data.</text>
</comment>
<dbReference type="InterPro" id="IPR034164">
    <property type="entry name" value="Pepsin-like_dom"/>
</dbReference>
<organism evidence="3 4">
    <name type="scientific">Solanum commersonii</name>
    <name type="common">Commerson's wild potato</name>
    <name type="synonym">Commerson's nightshade</name>
    <dbReference type="NCBI Taxonomy" id="4109"/>
    <lineage>
        <taxon>Eukaryota</taxon>
        <taxon>Viridiplantae</taxon>
        <taxon>Streptophyta</taxon>
        <taxon>Embryophyta</taxon>
        <taxon>Tracheophyta</taxon>
        <taxon>Spermatophyta</taxon>
        <taxon>Magnoliopsida</taxon>
        <taxon>eudicotyledons</taxon>
        <taxon>Gunneridae</taxon>
        <taxon>Pentapetalae</taxon>
        <taxon>asterids</taxon>
        <taxon>lamiids</taxon>
        <taxon>Solanales</taxon>
        <taxon>Solanaceae</taxon>
        <taxon>Solanoideae</taxon>
        <taxon>Solaneae</taxon>
        <taxon>Solanum</taxon>
    </lineage>
</organism>